<dbReference type="STRING" id="332977.SAMN05421740_104148"/>
<dbReference type="EMBL" id="FNZR01000004">
    <property type="protein sequence ID" value="SEL28615.1"/>
    <property type="molecule type" value="Genomic_DNA"/>
</dbReference>
<dbReference type="InterPro" id="IPR012347">
    <property type="entry name" value="Ferritin-like"/>
</dbReference>
<proteinExistence type="predicted"/>
<dbReference type="Gene3D" id="1.20.1260.10">
    <property type="match status" value="1"/>
</dbReference>
<gene>
    <name evidence="1" type="ORF">SAMN05421740_104148</name>
</gene>
<accession>A0A1H7P041</accession>
<dbReference type="RefSeq" id="WP_090605680.1">
    <property type="nucleotide sequence ID" value="NZ_FNZR01000004.1"/>
</dbReference>
<organism evidence="1 2">
    <name type="scientific">Parapedobacter koreensis</name>
    <dbReference type="NCBI Taxonomy" id="332977"/>
    <lineage>
        <taxon>Bacteria</taxon>
        <taxon>Pseudomonadati</taxon>
        <taxon>Bacteroidota</taxon>
        <taxon>Sphingobacteriia</taxon>
        <taxon>Sphingobacteriales</taxon>
        <taxon>Sphingobacteriaceae</taxon>
        <taxon>Parapedobacter</taxon>
    </lineage>
</organism>
<evidence type="ECO:0000313" key="1">
    <source>
        <dbReference type="EMBL" id="SEL28615.1"/>
    </source>
</evidence>
<keyword evidence="2" id="KW-1185">Reference proteome</keyword>
<name>A0A1H7P041_9SPHI</name>
<reference evidence="2" key="1">
    <citation type="submission" date="2016-10" db="EMBL/GenBank/DDBJ databases">
        <authorList>
            <person name="Varghese N."/>
            <person name="Submissions S."/>
        </authorList>
    </citation>
    <scope>NUCLEOTIDE SEQUENCE [LARGE SCALE GENOMIC DNA]</scope>
    <source>
        <strain evidence="2">Jip14</strain>
    </source>
</reference>
<sequence length="161" mass="18008">MENLKTTVECLRDLVAFHSERINGYETLLNRLTTEEQHLVTLFEAFIKQSMMMKQELLDIGAQLGLAETRLITGGKFGLAWSVVKAVFSSRMPSYSLDKCKSGENALLIAYHSVEGTEGLQSSLRLIINRQKREVIAARDWITHFGALQGQAVQHQLAAVS</sequence>
<dbReference type="AlphaFoldDB" id="A0A1H7P041"/>
<evidence type="ECO:0008006" key="3">
    <source>
        <dbReference type="Google" id="ProtNLM"/>
    </source>
</evidence>
<dbReference type="Proteomes" id="UP000198916">
    <property type="component" value="Unassembled WGS sequence"/>
</dbReference>
<evidence type="ECO:0000313" key="2">
    <source>
        <dbReference type="Proteomes" id="UP000198916"/>
    </source>
</evidence>
<dbReference type="OrthoDB" id="793473at2"/>
<protein>
    <recommendedName>
        <fullName evidence="3">DUF2383 domain-containing protein</fullName>
    </recommendedName>
</protein>